<comment type="subcellular location">
    <subcellularLocation>
        <location evidence="1">Cell membrane</location>
        <topology evidence="1">Multi-pass membrane protein</topology>
    </subcellularLocation>
</comment>
<evidence type="ECO:0000256" key="3">
    <source>
        <dbReference type="ARBA" id="ARBA00022692"/>
    </source>
</evidence>
<evidence type="ECO:0000256" key="4">
    <source>
        <dbReference type="ARBA" id="ARBA00022989"/>
    </source>
</evidence>
<keyword evidence="8" id="KW-1185">Reference proteome</keyword>
<protein>
    <recommendedName>
        <fullName evidence="9">Oxidase</fullName>
    </recommendedName>
</protein>
<dbReference type="InterPro" id="IPR005171">
    <property type="entry name" value="Cyt_c_oxidase_su4_prok"/>
</dbReference>
<feature type="transmembrane region" description="Helical" evidence="6">
    <location>
        <begin position="35"/>
        <end position="53"/>
    </location>
</feature>
<evidence type="ECO:0000313" key="8">
    <source>
        <dbReference type="Proteomes" id="UP001476282"/>
    </source>
</evidence>
<evidence type="ECO:0000256" key="1">
    <source>
        <dbReference type="ARBA" id="ARBA00004651"/>
    </source>
</evidence>
<dbReference type="InterPro" id="IPR011743">
    <property type="entry name" value="Caa3_sub_IV"/>
</dbReference>
<accession>A0ABP9UH66</accession>
<dbReference type="Pfam" id="PF03626">
    <property type="entry name" value="COX4_pro"/>
    <property type="match status" value="1"/>
</dbReference>
<reference evidence="7 8" key="1">
    <citation type="submission" date="2024-02" db="EMBL/GenBank/DDBJ databases">
        <title>Haloferula sargassicola NBRC 104335.</title>
        <authorList>
            <person name="Ichikawa N."/>
            <person name="Katano-Makiyama Y."/>
            <person name="Hidaka K."/>
        </authorList>
    </citation>
    <scope>NUCLEOTIDE SEQUENCE [LARGE SCALE GENOMIC DNA]</scope>
    <source>
        <strain evidence="7 8">NBRC 104335</strain>
    </source>
</reference>
<feature type="transmembrane region" description="Helical" evidence="6">
    <location>
        <begin position="65"/>
        <end position="86"/>
    </location>
</feature>
<keyword evidence="5 6" id="KW-0472">Membrane</keyword>
<keyword evidence="3 6" id="KW-0812">Transmembrane</keyword>
<evidence type="ECO:0000256" key="6">
    <source>
        <dbReference type="SAM" id="Phobius"/>
    </source>
</evidence>
<organism evidence="7 8">
    <name type="scientific">Haloferula sargassicola</name>
    <dbReference type="NCBI Taxonomy" id="490096"/>
    <lineage>
        <taxon>Bacteria</taxon>
        <taxon>Pseudomonadati</taxon>
        <taxon>Verrucomicrobiota</taxon>
        <taxon>Verrucomicrobiia</taxon>
        <taxon>Verrucomicrobiales</taxon>
        <taxon>Verrucomicrobiaceae</taxon>
        <taxon>Haloferula</taxon>
    </lineage>
</organism>
<evidence type="ECO:0000256" key="2">
    <source>
        <dbReference type="ARBA" id="ARBA00022475"/>
    </source>
</evidence>
<name>A0ABP9UH66_9BACT</name>
<keyword evidence="4 6" id="KW-1133">Transmembrane helix</keyword>
<sequence>MTGYTKTCLRVFTGLLTLLALTVAADFLPLGVLHAPVALGIAAAKAGLIAWFFMELHQQSNRVRLFATAGLIWLLILVVLTASDYASRGWSR</sequence>
<dbReference type="Proteomes" id="UP001476282">
    <property type="component" value="Unassembled WGS sequence"/>
</dbReference>
<comment type="caution">
    <text evidence="7">The sequence shown here is derived from an EMBL/GenBank/DDBJ whole genome shotgun (WGS) entry which is preliminary data.</text>
</comment>
<keyword evidence="2" id="KW-1003">Cell membrane</keyword>
<proteinExistence type="predicted"/>
<dbReference type="EMBL" id="BAABRI010000001">
    <property type="protein sequence ID" value="GAA5480845.1"/>
    <property type="molecule type" value="Genomic_DNA"/>
</dbReference>
<dbReference type="NCBIfam" id="TIGR02229">
    <property type="entry name" value="caa3_sub_IV"/>
    <property type="match status" value="1"/>
</dbReference>
<evidence type="ECO:0008006" key="9">
    <source>
        <dbReference type="Google" id="ProtNLM"/>
    </source>
</evidence>
<evidence type="ECO:0000313" key="7">
    <source>
        <dbReference type="EMBL" id="GAA5480845.1"/>
    </source>
</evidence>
<dbReference type="RefSeq" id="WP_353565003.1">
    <property type="nucleotide sequence ID" value="NZ_BAABRI010000001.1"/>
</dbReference>
<gene>
    <name evidence="7" type="ORF">Hsar01_00049</name>
</gene>
<evidence type="ECO:0000256" key="5">
    <source>
        <dbReference type="ARBA" id="ARBA00023136"/>
    </source>
</evidence>